<dbReference type="InterPro" id="IPR000524">
    <property type="entry name" value="Tscrpt_reg_HTH_GntR"/>
</dbReference>
<dbReference type="CDD" id="cd07377">
    <property type="entry name" value="WHTH_GntR"/>
    <property type="match status" value="1"/>
</dbReference>
<dbReference type="SMART" id="SM00895">
    <property type="entry name" value="FCD"/>
    <property type="match status" value="1"/>
</dbReference>
<dbReference type="SUPFAM" id="SSF48008">
    <property type="entry name" value="GntR ligand-binding domain-like"/>
    <property type="match status" value="1"/>
</dbReference>
<sequence length="242" mass="26343">MAVESLPRRSVVDLLEDRLRQDILGGTHRPGSLLPPERELAAGYGVTRTTLKHALTRLEKAGLLSTRHGVGTSVLDYLRLGGADLLPMLATQDSAWLREVFEVRRHIGALIAGRAAARRTARQARSLEELLRRVAEAPDADATQLADVEVHRELARATGNRVYLLLTNTLFNAYLPVRGALRSPFEDAAGAAARLAPVVHAVSEGRPEDARRAAETYLRTTEKLMLSSLKPARRGEAGGRPG</sequence>
<protein>
    <submittedName>
        <fullName evidence="5">GntR family transcriptional regulator</fullName>
    </submittedName>
</protein>
<gene>
    <name evidence="5" type="ORF">ABT272_17910</name>
</gene>
<keyword evidence="6" id="KW-1185">Reference proteome</keyword>
<dbReference type="Gene3D" id="1.20.120.530">
    <property type="entry name" value="GntR ligand-binding domain-like"/>
    <property type="match status" value="1"/>
</dbReference>
<dbReference type="SUPFAM" id="SSF46785">
    <property type="entry name" value="Winged helix' DNA-binding domain"/>
    <property type="match status" value="1"/>
</dbReference>
<dbReference type="InterPro" id="IPR011711">
    <property type="entry name" value="GntR_C"/>
</dbReference>
<reference evidence="5 6" key="1">
    <citation type="submission" date="2024-06" db="EMBL/GenBank/DDBJ databases">
        <title>The Natural Products Discovery Center: Release of the First 8490 Sequenced Strains for Exploring Actinobacteria Biosynthetic Diversity.</title>
        <authorList>
            <person name="Kalkreuter E."/>
            <person name="Kautsar S.A."/>
            <person name="Yang D."/>
            <person name="Bader C.D."/>
            <person name="Teijaro C.N."/>
            <person name="Fluegel L."/>
            <person name="Davis C.M."/>
            <person name="Simpson J.R."/>
            <person name="Lauterbach L."/>
            <person name="Steele A.D."/>
            <person name="Gui C."/>
            <person name="Meng S."/>
            <person name="Li G."/>
            <person name="Viehrig K."/>
            <person name="Ye F."/>
            <person name="Su P."/>
            <person name="Kiefer A.F."/>
            <person name="Nichols A."/>
            <person name="Cepeda A.J."/>
            <person name="Yan W."/>
            <person name="Fan B."/>
            <person name="Jiang Y."/>
            <person name="Adhikari A."/>
            <person name="Zheng C.-J."/>
            <person name="Schuster L."/>
            <person name="Cowan T.M."/>
            <person name="Smanski M.J."/>
            <person name="Chevrette M.G."/>
            <person name="De Carvalho L.P.S."/>
            <person name="Shen B."/>
        </authorList>
    </citation>
    <scope>NUCLEOTIDE SEQUENCE [LARGE SCALE GENOMIC DNA]</scope>
    <source>
        <strain evidence="5 6">NPDC001166</strain>
    </source>
</reference>
<keyword evidence="2" id="KW-0238">DNA-binding</keyword>
<dbReference type="PANTHER" id="PTHR43537">
    <property type="entry name" value="TRANSCRIPTIONAL REGULATOR, GNTR FAMILY"/>
    <property type="match status" value="1"/>
</dbReference>
<dbReference type="PANTHER" id="PTHR43537:SF5">
    <property type="entry name" value="UXU OPERON TRANSCRIPTIONAL REGULATOR"/>
    <property type="match status" value="1"/>
</dbReference>
<proteinExistence type="predicted"/>
<evidence type="ECO:0000313" key="5">
    <source>
        <dbReference type="EMBL" id="MER6429597.1"/>
    </source>
</evidence>
<evidence type="ECO:0000259" key="4">
    <source>
        <dbReference type="PROSITE" id="PS50949"/>
    </source>
</evidence>
<evidence type="ECO:0000256" key="3">
    <source>
        <dbReference type="ARBA" id="ARBA00023163"/>
    </source>
</evidence>
<organism evidence="5 6">
    <name type="scientific">Streptomyces sp. 900105245</name>
    <dbReference type="NCBI Taxonomy" id="3154379"/>
    <lineage>
        <taxon>Bacteria</taxon>
        <taxon>Bacillati</taxon>
        <taxon>Actinomycetota</taxon>
        <taxon>Actinomycetes</taxon>
        <taxon>Kitasatosporales</taxon>
        <taxon>Streptomycetaceae</taxon>
        <taxon>Streptomyces</taxon>
    </lineage>
</organism>
<dbReference type="SMART" id="SM00345">
    <property type="entry name" value="HTH_GNTR"/>
    <property type="match status" value="1"/>
</dbReference>
<dbReference type="RefSeq" id="WP_263277001.1">
    <property type="nucleotide sequence ID" value="NZ_JBEOYA010000025.1"/>
</dbReference>
<dbReference type="Pfam" id="PF07729">
    <property type="entry name" value="FCD"/>
    <property type="match status" value="1"/>
</dbReference>
<name>A0ABV1U7B0_9ACTN</name>
<accession>A0ABV1U7B0</accession>
<dbReference type="InterPro" id="IPR036388">
    <property type="entry name" value="WH-like_DNA-bd_sf"/>
</dbReference>
<dbReference type="InterPro" id="IPR036390">
    <property type="entry name" value="WH_DNA-bd_sf"/>
</dbReference>
<dbReference type="EMBL" id="JBEPAZ010000013">
    <property type="protein sequence ID" value="MER6429597.1"/>
    <property type="molecule type" value="Genomic_DNA"/>
</dbReference>
<keyword evidence="1" id="KW-0805">Transcription regulation</keyword>
<evidence type="ECO:0000256" key="2">
    <source>
        <dbReference type="ARBA" id="ARBA00023125"/>
    </source>
</evidence>
<dbReference type="Pfam" id="PF00392">
    <property type="entry name" value="GntR"/>
    <property type="match status" value="1"/>
</dbReference>
<comment type="caution">
    <text evidence="5">The sequence shown here is derived from an EMBL/GenBank/DDBJ whole genome shotgun (WGS) entry which is preliminary data.</text>
</comment>
<evidence type="ECO:0000313" key="6">
    <source>
        <dbReference type="Proteomes" id="UP001470023"/>
    </source>
</evidence>
<dbReference type="PROSITE" id="PS50949">
    <property type="entry name" value="HTH_GNTR"/>
    <property type="match status" value="1"/>
</dbReference>
<dbReference type="Proteomes" id="UP001470023">
    <property type="component" value="Unassembled WGS sequence"/>
</dbReference>
<dbReference type="PRINTS" id="PR00035">
    <property type="entry name" value="HTHGNTR"/>
</dbReference>
<keyword evidence="3" id="KW-0804">Transcription</keyword>
<evidence type="ECO:0000256" key="1">
    <source>
        <dbReference type="ARBA" id="ARBA00023015"/>
    </source>
</evidence>
<feature type="domain" description="HTH gntR-type" evidence="4">
    <location>
        <begin position="9"/>
        <end position="77"/>
    </location>
</feature>
<dbReference type="InterPro" id="IPR008920">
    <property type="entry name" value="TF_FadR/GntR_C"/>
</dbReference>
<dbReference type="Gene3D" id="1.10.10.10">
    <property type="entry name" value="Winged helix-like DNA-binding domain superfamily/Winged helix DNA-binding domain"/>
    <property type="match status" value="1"/>
</dbReference>